<proteinExistence type="predicted"/>
<reference evidence="1" key="1">
    <citation type="journal article" date="2014" name="Front. Microbiol.">
        <title>High frequency of phylogenetically diverse reductive dehalogenase-homologous genes in deep subseafloor sedimentary metagenomes.</title>
        <authorList>
            <person name="Kawai M."/>
            <person name="Futagami T."/>
            <person name="Toyoda A."/>
            <person name="Takaki Y."/>
            <person name="Nishi S."/>
            <person name="Hori S."/>
            <person name="Arai W."/>
            <person name="Tsubouchi T."/>
            <person name="Morono Y."/>
            <person name="Uchiyama I."/>
            <person name="Ito T."/>
            <person name="Fujiyama A."/>
            <person name="Inagaki F."/>
            <person name="Takami H."/>
        </authorList>
    </citation>
    <scope>NUCLEOTIDE SEQUENCE</scope>
    <source>
        <strain evidence="1">Expedition CK06-06</strain>
    </source>
</reference>
<name>X1SZT1_9ZZZZ</name>
<evidence type="ECO:0000313" key="1">
    <source>
        <dbReference type="EMBL" id="GAI73334.1"/>
    </source>
</evidence>
<sequence length="245" mass="27886">HAGDGVISINLDLTPITSQGIFVDSTKLVLSGNDSSIVGQAVITGDTIDHRFDSLAAGNYSLAVEIYQQDYIIAENFSRGYLALDETREIKGRIILACAYPILYLNWNPDLIVTGDDFYDFAIDPDSNYLKRYPLPHLDSLAAAFRDSGMHYYQEYQVNWGILDSNLVPIVEYPWGFHRNPVTTSHTAFAFYDDYVKNRDSLSYVGFINNVNWLLENMDSNFYLHYDFDFRHQSVILNSGWISGM</sequence>
<organism evidence="1">
    <name type="scientific">marine sediment metagenome</name>
    <dbReference type="NCBI Taxonomy" id="412755"/>
    <lineage>
        <taxon>unclassified sequences</taxon>
        <taxon>metagenomes</taxon>
        <taxon>ecological metagenomes</taxon>
    </lineage>
</organism>
<dbReference type="AlphaFoldDB" id="X1SZT1"/>
<feature type="non-terminal residue" evidence="1">
    <location>
        <position position="245"/>
    </location>
</feature>
<accession>X1SZT1</accession>
<feature type="non-terminal residue" evidence="1">
    <location>
        <position position="1"/>
    </location>
</feature>
<gene>
    <name evidence="1" type="ORF">S12H4_22017</name>
</gene>
<dbReference type="EMBL" id="BARW01011412">
    <property type="protein sequence ID" value="GAI73334.1"/>
    <property type="molecule type" value="Genomic_DNA"/>
</dbReference>
<protein>
    <submittedName>
        <fullName evidence="1">Uncharacterized protein</fullName>
    </submittedName>
</protein>
<comment type="caution">
    <text evidence="1">The sequence shown here is derived from an EMBL/GenBank/DDBJ whole genome shotgun (WGS) entry which is preliminary data.</text>
</comment>